<organism evidence="2 3">
    <name type="scientific">Croceibacterium salegens</name>
    <dbReference type="NCBI Taxonomy" id="1737568"/>
    <lineage>
        <taxon>Bacteria</taxon>
        <taxon>Pseudomonadati</taxon>
        <taxon>Pseudomonadota</taxon>
        <taxon>Alphaproteobacteria</taxon>
        <taxon>Sphingomonadales</taxon>
        <taxon>Erythrobacteraceae</taxon>
        <taxon>Croceibacterium</taxon>
    </lineage>
</organism>
<sequence length="120" mass="13433">MSIFGKIKNAIFGHKEEAKPATTSAIPMNKPAQLQPITEVDVEKKLDSMPGADKLNWRTSIVDLMKLIDVDASYESRKELAVEMGRNDYSGSVEDNIWLHRRVMQDLAKNGGKVPAEYVD</sequence>
<comment type="caution">
    <text evidence="2">The sequence shown here is derived from an EMBL/GenBank/DDBJ whole genome shotgun (WGS) entry which is preliminary data.</text>
</comment>
<name>A0A6I4SWI2_9SPHN</name>
<accession>A0A6I4SWI2</accession>
<reference evidence="2 3" key="1">
    <citation type="submission" date="2019-12" db="EMBL/GenBank/DDBJ databases">
        <title>Genomic-based taxomic classification of the family Erythrobacteraceae.</title>
        <authorList>
            <person name="Xu L."/>
        </authorList>
    </citation>
    <scope>NUCLEOTIDE SEQUENCE [LARGE SCALE GENOMIC DNA]</scope>
    <source>
        <strain evidence="2 3">MCCC 1K01500</strain>
    </source>
</reference>
<evidence type="ECO:0000313" key="3">
    <source>
        <dbReference type="Proteomes" id="UP000433652"/>
    </source>
</evidence>
<proteinExistence type="predicted"/>
<dbReference type="Proteomes" id="UP000433652">
    <property type="component" value="Unassembled WGS sequence"/>
</dbReference>
<feature type="domain" description="DUF3597" evidence="1">
    <location>
        <begin position="3"/>
        <end position="115"/>
    </location>
</feature>
<keyword evidence="3" id="KW-1185">Reference proteome</keyword>
<dbReference type="EMBL" id="WTYM01000046">
    <property type="protein sequence ID" value="MXO60193.1"/>
    <property type="molecule type" value="Genomic_DNA"/>
</dbReference>
<dbReference type="Pfam" id="PF12200">
    <property type="entry name" value="DUF3597"/>
    <property type="match status" value="1"/>
</dbReference>
<evidence type="ECO:0000259" key="1">
    <source>
        <dbReference type="Pfam" id="PF12200"/>
    </source>
</evidence>
<dbReference type="AlphaFoldDB" id="A0A6I4SWI2"/>
<evidence type="ECO:0000313" key="2">
    <source>
        <dbReference type="EMBL" id="MXO60193.1"/>
    </source>
</evidence>
<dbReference type="RefSeq" id="WP_159795604.1">
    <property type="nucleotide sequence ID" value="NZ_WTYM01000046.1"/>
</dbReference>
<dbReference type="SUPFAM" id="SSF158634">
    <property type="entry name" value="RPA2825-like"/>
    <property type="match status" value="1"/>
</dbReference>
<protein>
    <submittedName>
        <fullName evidence="2">DUF3597 family protein</fullName>
    </submittedName>
</protein>
<dbReference type="InterPro" id="IPR022016">
    <property type="entry name" value="DUF3597"/>
</dbReference>
<gene>
    <name evidence="2" type="ORF">GRI89_11650</name>
</gene>
<dbReference type="OrthoDB" id="9812045at2"/>